<dbReference type="Proteomes" id="UP000231067">
    <property type="component" value="Unassembled WGS sequence"/>
</dbReference>
<evidence type="ECO:0000313" key="1">
    <source>
        <dbReference type="EMBL" id="PIP41951.1"/>
    </source>
</evidence>
<proteinExistence type="predicted"/>
<evidence type="ECO:0000313" key="2">
    <source>
        <dbReference type="Proteomes" id="UP000231067"/>
    </source>
</evidence>
<accession>A0A2H0A976</accession>
<organism evidence="1 2">
    <name type="scientific">Candidatus Desantisbacteria bacterium CG23_combo_of_CG06-09_8_20_14_all_40_23</name>
    <dbReference type="NCBI Taxonomy" id="1974550"/>
    <lineage>
        <taxon>Bacteria</taxon>
        <taxon>Candidatus Desantisiibacteriota</taxon>
    </lineage>
</organism>
<dbReference type="EMBL" id="PCSH01000030">
    <property type="protein sequence ID" value="PIP41951.1"/>
    <property type="molecule type" value="Genomic_DNA"/>
</dbReference>
<protein>
    <submittedName>
        <fullName evidence="1">Uncharacterized protein</fullName>
    </submittedName>
</protein>
<reference evidence="1 2" key="1">
    <citation type="submission" date="2017-09" db="EMBL/GenBank/DDBJ databases">
        <title>Depth-based differentiation of microbial function through sediment-hosted aquifers and enrichment of novel symbionts in the deep terrestrial subsurface.</title>
        <authorList>
            <person name="Probst A.J."/>
            <person name="Ladd B."/>
            <person name="Jarett J.K."/>
            <person name="Geller-Mcgrath D.E."/>
            <person name="Sieber C.M."/>
            <person name="Emerson J.B."/>
            <person name="Anantharaman K."/>
            <person name="Thomas B.C."/>
            <person name="Malmstrom R."/>
            <person name="Stieglmeier M."/>
            <person name="Klingl A."/>
            <person name="Woyke T."/>
            <person name="Ryan C.M."/>
            <person name="Banfield J.F."/>
        </authorList>
    </citation>
    <scope>NUCLEOTIDE SEQUENCE [LARGE SCALE GENOMIC DNA]</scope>
    <source>
        <strain evidence="1">CG23_combo_of_CG06-09_8_20_14_all_40_23</strain>
    </source>
</reference>
<comment type="caution">
    <text evidence="1">The sequence shown here is derived from an EMBL/GenBank/DDBJ whole genome shotgun (WGS) entry which is preliminary data.</text>
</comment>
<name>A0A2H0A976_9BACT</name>
<gene>
    <name evidence="1" type="ORF">COX18_01870</name>
</gene>
<dbReference type="AlphaFoldDB" id="A0A2H0A976"/>
<sequence>MKKTRQSGEVSSFRYTKLYELLDEFNEVPAVNYDLSDMKKLVEVTTTRYHTIERIFERAEPLIDDTQKSDANKLKTEAERLSNKLVDMLYGGGEEVSLNDLLIRRRDFDQAAKKAISSGIKALTNQSSRR</sequence>